<accession>A0A4Y8LJ20</accession>
<dbReference type="AlphaFoldDB" id="A0A4Y8LJ20"/>
<dbReference type="OrthoDB" id="2139078at2"/>
<comment type="caution">
    <text evidence="1">The sequence shown here is derived from an EMBL/GenBank/DDBJ whole genome shotgun (WGS) entry which is preliminary data.</text>
</comment>
<dbReference type="Proteomes" id="UP000297776">
    <property type="component" value="Unassembled WGS sequence"/>
</dbReference>
<name>A0A4Y8LJ20_9BACL</name>
<dbReference type="EMBL" id="SORX01000003">
    <property type="protein sequence ID" value="TFE02391.1"/>
    <property type="molecule type" value="Genomic_DNA"/>
</dbReference>
<evidence type="ECO:0000313" key="2">
    <source>
        <dbReference type="Proteomes" id="UP000297776"/>
    </source>
</evidence>
<keyword evidence="2" id="KW-1185">Reference proteome</keyword>
<evidence type="ECO:0000313" key="1">
    <source>
        <dbReference type="EMBL" id="TFE02391.1"/>
    </source>
</evidence>
<dbReference type="RefSeq" id="WP_134381088.1">
    <property type="nucleotide sequence ID" value="NZ_SORX01000003.1"/>
</dbReference>
<organism evidence="1 2">
    <name type="scientific">Jeotgalibacillus salarius</name>
    <dbReference type="NCBI Taxonomy" id="546023"/>
    <lineage>
        <taxon>Bacteria</taxon>
        <taxon>Bacillati</taxon>
        <taxon>Bacillota</taxon>
        <taxon>Bacilli</taxon>
        <taxon>Bacillales</taxon>
        <taxon>Caryophanaceae</taxon>
        <taxon>Jeotgalibacillus</taxon>
    </lineage>
</organism>
<proteinExistence type="predicted"/>
<protein>
    <submittedName>
        <fullName evidence="1">Uncharacterized protein</fullName>
    </submittedName>
</protein>
<sequence>MFIKPTEKQLNQWCEIYIPDQDFFFVKESALEIIEHYITGEKLYTRKSFFSEPNYTNQNLNNSYMYWALSEEMTHVLVASHDWITGLPEEVRVYLLELQTTLRKGLIFPKEILPTSITIPDEYVHHVQGSDYVVIQGALWQSFSIEDKRSIMSAYAQLWDQWHSLPLPDTAPVNLKKYANTFSSSHGANCLAATTYGITSDENLVHCWMTEDEFSAVLKRAAYESSDSIQEPGDVLVFEDKQGVIQHAAFHIGDSLYFNKNGQMFFNPWKVVHWEDLLSEWGHLNQISYRKGMSKEKVRP</sequence>
<gene>
    <name evidence="1" type="ORF">E2626_07365</name>
</gene>
<reference evidence="1 2" key="1">
    <citation type="submission" date="2019-03" db="EMBL/GenBank/DDBJ databases">
        <authorList>
            <person name="Yang Y."/>
        </authorList>
    </citation>
    <scope>NUCLEOTIDE SEQUENCE [LARGE SCALE GENOMIC DNA]</scope>
    <source>
        <strain evidence="1 2">ASL-1</strain>
    </source>
</reference>